<dbReference type="PANTHER" id="PTHR21237:SF23">
    <property type="entry name" value="GRPE PROTEIN HOMOLOG, MITOCHONDRIAL"/>
    <property type="match status" value="1"/>
</dbReference>
<accession>A0A1G2DY00</accession>
<dbReference type="GO" id="GO:0000774">
    <property type="term" value="F:adenyl-nucleotide exchange factor activity"/>
    <property type="evidence" value="ECO:0007669"/>
    <property type="project" value="InterPro"/>
</dbReference>
<dbReference type="PRINTS" id="PR00773">
    <property type="entry name" value="GRPEPROTEIN"/>
</dbReference>
<dbReference type="EMBL" id="MHLV01000009">
    <property type="protein sequence ID" value="OGZ17931.1"/>
    <property type="molecule type" value="Genomic_DNA"/>
</dbReference>
<keyword evidence="2 3" id="KW-0143">Chaperone</keyword>
<protein>
    <recommendedName>
        <fullName evidence="3">Protein GrpE</fullName>
    </recommendedName>
    <alternativeName>
        <fullName evidence="3">HSP-70 cofactor</fullName>
    </alternativeName>
</protein>
<evidence type="ECO:0000256" key="1">
    <source>
        <dbReference type="ARBA" id="ARBA00009054"/>
    </source>
</evidence>
<dbReference type="CDD" id="cd00446">
    <property type="entry name" value="GrpE"/>
    <property type="match status" value="1"/>
</dbReference>
<evidence type="ECO:0000313" key="6">
    <source>
        <dbReference type="EMBL" id="OGZ17931.1"/>
    </source>
</evidence>
<evidence type="ECO:0000256" key="5">
    <source>
        <dbReference type="SAM" id="MobiDB-lite"/>
    </source>
</evidence>
<name>A0A1G2DY00_9BACT</name>
<comment type="similarity">
    <text evidence="1 3 4">Belongs to the GrpE family.</text>
</comment>
<sequence length="182" mass="21208">MENNIKEEKEIENNKEEEDLELKESKEGLEECQRLAKEYLAGWQRARADFLNYKKEEKERMKDFLKYLNMEFILKILPTLDNFEITEKKMPEGLRDDGNVKGLLQIKNQILDFLKSQGVEEIKAIGEKFNPNFHEVIEEVSPSEASAKEGEFSEPGIIIEEVQKGYLLNDKVIRPAKVKVSK</sequence>
<comment type="function">
    <text evidence="3">Participates actively in the response to hyperosmotic and heat shock by preventing the aggregation of stress-denatured proteins, in association with DnaK and GrpE. It is the nucleotide exchange factor for DnaK and may function as a thermosensor. Unfolded proteins bind initially to DnaJ; upon interaction with the DnaJ-bound protein, DnaK hydrolyzes its bound ATP, resulting in the formation of a stable complex. GrpE releases ADP from DnaK; ATP binding to DnaK triggers the release of the substrate protein, thus completing the reaction cycle. Several rounds of ATP-dependent interactions between DnaJ, DnaK and GrpE are required for fully efficient folding.</text>
</comment>
<dbReference type="GO" id="GO:0051087">
    <property type="term" value="F:protein-folding chaperone binding"/>
    <property type="evidence" value="ECO:0007669"/>
    <property type="project" value="InterPro"/>
</dbReference>
<feature type="compositionally biased region" description="Basic and acidic residues" evidence="5">
    <location>
        <begin position="1"/>
        <end position="14"/>
    </location>
</feature>
<dbReference type="Gene3D" id="2.30.22.10">
    <property type="entry name" value="Head domain of nucleotide exchange factor GrpE"/>
    <property type="match status" value="1"/>
</dbReference>
<organism evidence="6 7">
    <name type="scientific">Candidatus Nealsonbacteria bacterium RBG_13_36_15</name>
    <dbReference type="NCBI Taxonomy" id="1801660"/>
    <lineage>
        <taxon>Bacteria</taxon>
        <taxon>Candidatus Nealsoniibacteriota</taxon>
    </lineage>
</organism>
<comment type="subcellular location">
    <subcellularLocation>
        <location evidence="3">Cytoplasm</location>
    </subcellularLocation>
</comment>
<dbReference type="HAMAP" id="MF_01151">
    <property type="entry name" value="GrpE"/>
    <property type="match status" value="1"/>
</dbReference>
<dbReference type="Pfam" id="PF01025">
    <property type="entry name" value="GrpE"/>
    <property type="match status" value="1"/>
</dbReference>
<dbReference type="STRING" id="1801660.A2Z78_01865"/>
<proteinExistence type="inferred from homology"/>
<dbReference type="GO" id="GO:0005737">
    <property type="term" value="C:cytoplasm"/>
    <property type="evidence" value="ECO:0007669"/>
    <property type="project" value="UniProtKB-SubCell"/>
</dbReference>
<dbReference type="Gene3D" id="3.90.20.20">
    <property type="match status" value="1"/>
</dbReference>
<dbReference type="SUPFAM" id="SSF51064">
    <property type="entry name" value="Head domain of nucleotide exchange factor GrpE"/>
    <property type="match status" value="1"/>
</dbReference>
<keyword evidence="3" id="KW-0346">Stress response</keyword>
<comment type="caution">
    <text evidence="6">The sequence shown here is derived from an EMBL/GenBank/DDBJ whole genome shotgun (WGS) entry which is preliminary data.</text>
</comment>
<dbReference type="Proteomes" id="UP000176752">
    <property type="component" value="Unassembled WGS sequence"/>
</dbReference>
<reference evidence="6 7" key="1">
    <citation type="journal article" date="2016" name="Nat. Commun.">
        <title>Thousands of microbial genomes shed light on interconnected biogeochemical processes in an aquifer system.</title>
        <authorList>
            <person name="Anantharaman K."/>
            <person name="Brown C.T."/>
            <person name="Hug L.A."/>
            <person name="Sharon I."/>
            <person name="Castelle C.J."/>
            <person name="Probst A.J."/>
            <person name="Thomas B.C."/>
            <person name="Singh A."/>
            <person name="Wilkins M.J."/>
            <person name="Karaoz U."/>
            <person name="Brodie E.L."/>
            <person name="Williams K.H."/>
            <person name="Hubbard S.S."/>
            <person name="Banfield J.F."/>
        </authorList>
    </citation>
    <scope>NUCLEOTIDE SEQUENCE [LARGE SCALE GENOMIC DNA]</scope>
</reference>
<evidence type="ECO:0000256" key="3">
    <source>
        <dbReference type="HAMAP-Rule" id="MF_01151"/>
    </source>
</evidence>
<dbReference type="GO" id="GO:0042803">
    <property type="term" value="F:protein homodimerization activity"/>
    <property type="evidence" value="ECO:0007669"/>
    <property type="project" value="InterPro"/>
</dbReference>
<dbReference type="GO" id="GO:0006457">
    <property type="term" value="P:protein folding"/>
    <property type="evidence" value="ECO:0007669"/>
    <property type="project" value="InterPro"/>
</dbReference>
<evidence type="ECO:0000256" key="2">
    <source>
        <dbReference type="ARBA" id="ARBA00023186"/>
    </source>
</evidence>
<gene>
    <name evidence="3" type="primary">grpE</name>
    <name evidence="6" type="ORF">A2Z78_01865</name>
</gene>
<dbReference type="GO" id="GO:0051082">
    <property type="term" value="F:unfolded protein binding"/>
    <property type="evidence" value="ECO:0007669"/>
    <property type="project" value="TreeGrafter"/>
</dbReference>
<evidence type="ECO:0000256" key="4">
    <source>
        <dbReference type="RuleBase" id="RU004478"/>
    </source>
</evidence>
<dbReference type="InterPro" id="IPR000740">
    <property type="entry name" value="GrpE"/>
</dbReference>
<dbReference type="PANTHER" id="PTHR21237">
    <property type="entry name" value="GRPE PROTEIN"/>
    <property type="match status" value="1"/>
</dbReference>
<dbReference type="InterPro" id="IPR009012">
    <property type="entry name" value="GrpE_head"/>
</dbReference>
<dbReference type="SUPFAM" id="SSF58014">
    <property type="entry name" value="Coiled-coil domain of nucleotide exchange factor GrpE"/>
    <property type="match status" value="1"/>
</dbReference>
<comment type="subunit">
    <text evidence="3">Homodimer.</text>
</comment>
<dbReference type="AlphaFoldDB" id="A0A1G2DY00"/>
<evidence type="ECO:0000313" key="7">
    <source>
        <dbReference type="Proteomes" id="UP000176752"/>
    </source>
</evidence>
<dbReference type="InterPro" id="IPR013805">
    <property type="entry name" value="GrpE_CC"/>
</dbReference>
<keyword evidence="3" id="KW-0963">Cytoplasm</keyword>
<feature type="region of interest" description="Disordered" evidence="5">
    <location>
        <begin position="1"/>
        <end position="24"/>
    </location>
</feature>